<evidence type="ECO:0000313" key="2">
    <source>
        <dbReference type="EMBL" id="GFR49222.1"/>
    </source>
</evidence>
<keyword evidence="3" id="KW-1185">Reference proteome</keyword>
<accession>A0AAD3HQL4</accession>
<comment type="caution">
    <text evidence="2">The sequence shown here is derived from an EMBL/GenBank/DDBJ whole genome shotgun (WGS) entry which is preliminary data.</text>
</comment>
<reference evidence="2 3" key="1">
    <citation type="journal article" date="2021" name="Sci. Rep.">
        <title>Genome sequencing of the multicellular alga Astrephomene provides insights into convergent evolution of germ-soma differentiation.</title>
        <authorList>
            <person name="Yamashita S."/>
            <person name="Yamamoto K."/>
            <person name="Matsuzaki R."/>
            <person name="Suzuki S."/>
            <person name="Yamaguchi H."/>
            <person name="Hirooka S."/>
            <person name="Minakuchi Y."/>
            <person name="Miyagishima S."/>
            <person name="Kawachi M."/>
            <person name="Toyoda A."/>
            <person name="Nozaki H."/>
        </authorList>
    </citation>
    <scope>NUCLEOTIDE SEQUENCE [LARGE SCALE GENOMIC DNA]</scope>
    <source>
        <strain evidence="2 3">NIES-4017</strain>
    </source>
</reference>
<evidence type="ECO:0000313" key="3">
    <source>
        <dbReference type="Proteomes" id="UP001054857"/>
    </source>
</evidence>
<gene>
    <name evidence="2" type="ORF">Agub_g11141</name>
</gene>
<protein>
    <submittedName>
        <fullName evidence="2">Uncharacterized protein</fullName>
    </submittedName>
</protein>
<sequence length="122" mass="13386">MDLLRRGLVHLQQARIAVEQAAERKANSSERPTALDFLIAILALATVMAMVLGSVALGWRTLWRTTLHKIGVFRDILGLNRAAKAEAKRRAEAEIRSLKSQIHQQHFGFGAPTSAAASSKDD</sequence>
<keyword evidence="1" id="KW-1133">Transmembrane helix</keyword>
<dbReference type="EMBL" id="BMAR01000028">
    <property type="protein sequence ID" value="GFR49222.1"/>
    <property type="molecule type" value="Genomic_DNA"/>
</dbReference>
<name>A0AAD3HQL4_9CHLO</name>
<dbReference type="AlphaFoldDB" id="A0AAD3HQL4"/>
<feature type="transmembrane region" description="Helical" evidence="1">
    <location>
        <begin position="37"/>
        <end position="59"/>
    </location>
</feature>
<proteinExistence type="predicted"/>
<keyword evidence="1" id="KW-0812">Transmembrane</keyword>
<keyword evidence="1" id="KW-0472">Membrane</keyword>
<organism evidence="2 3">
    <name type="scientific">Astrephomene gubernaculifera</name>
    <dbReference type="NCBI Taxonomy" id="47775"/>
    <lineage>
        <taxon>Eukaryota</taxon>
        <taxon>Viridiplantae</taxon>
        <taxon>Chlorophyta</taxon>
        <taxon>core chlorophytes</taxon>
        <taxon>Chlorophyceae</taxon>
        <taxon>CS clade</taxon>
        <taxon>Chlamydomonadales</taxon>
        <taxon>Astrephomenaceae</taxon>
        <taxon>Astrephomene</taxon>
    </lineage>
</organism>
<dbReference type="Proteomes" id="UP001054857">
    <property type="component" value="Unassembled WGS sequence"/>
</dbReference>
<evidence type="ECO:0000256" key="1">
    <source>
        <dbReference type="SAM" id="Phobius"/>
    </source>
</evidence>